<dbReference type="EMBL" id="MWUU01000003">
    <property type="protein sequence ID" value="PCF56470.1"/>
    <property type="molecule type" value="Genomic_DNA"/>
</dbReference>
<sequence>MNGYETPNLMQALNVLNELLDLTTTYDLTYTRDPEHAQDILTTLKAKVQSHYQQSPQPVHTDANRPYPYDLYYFCLYNLYHNPLVPIEFGSQSKLNQSYIQQIIQTRAYFLMCAVTR</sequence>
<accession>A0A2A4GZ41</accession>
<gene>
    <name evidence="1" type="ORF">B5C08_03200</name>
</gene>
<comment type="caution">
    <text evidence="1">The sequence shown here is derived from an EMBL/GenBank/DDBJ whole genome shotgun (WGS) entry which is preliminary data.</text>
</comment>
<organism evidence="1 2">
    <name type="scientific">Staphylococcus delphini</name>
    <dbReference type="NCBI Taxonomy" id="53344"/>
    <lineage>
        <taxon>Bacteria</taxon>
        <taxon>Bacillati</taxon>
        <taxon>Bacillota</taxon>
        <taxon>Bacilli</taxon>
        <taxon>Bacillales</taxon>
        <taxon>Staphylococcaceae</taxon>
        <taxon>Staphylococcus</taxon>
        <taxon>Staphylococcus intermedius group</taxon>
    </lineage>
</organism>
<evidence type="ECO:0000313" key="2">
    <source>
        <dbReference type="Proteomes" id="UP000218335"/>
    </source>
</evidence>
<proteinExistence type="predicted"/>
<dbReference type="AlphaFoldDB" id="A0A2A4GZ41"/>
<name>A0A2A4GZ41_9STAP</name>
<protein>
    <submittedName>
        <fullName evidence="1">Uncharacterized protein</fullName>
    </submittedName>
</protein>
<dbReference type="Proteomes" id="UP000218335">
    <property type="component" value="Unassembled WGS sequence"/>
</dbReference>
<reference evidence="1 2" key="1">
    <citation type="journal article" date="2017" name="PLoS ONE">
        <title>Development of a real-time PCR for detection of Staphylococcus pseudintermedius using a novel automated comparison of whole-genome sequences.</title>
        <authorList>
            <person name="Verstappen K.M."/>
            <person name="Huijbregts L."/>
            <person name="Spaninks M."/>
            <person name="Wagenaar J.A."/>
            <person name="Fluit A.C."/>
            <person name="Duim B."/>
        </authorList>
    </citation>
    <scope>NUCLEOTIDE SEQUENCE [LARGE SCALE GENOMIC DNA]</scope>
    <source>
        <strain evidence="1 2">215070706401-1</strain>
    </source>
</reference>
<evidence type="ECO:0000313" key="1">
    <source>
        <dbReference type="EMBL" id="PCF56470.1"/>
    </source>
</evidence>
<dbReference type="RefSeq" id="WP_096590913.1">
    <property type="nucleotide sequence ID" value="NZ_MWRM01000004.1"/>
</dbReference>